<sequence length="459" mass="48581">MSAALDRIGFGRVQTVVILLLMAGLFFDSLEQNSTGAMGPLLKESFGIGNAELTMINTATVVGGLVGRLIGGYIADRWGRRTALSLNLLIYTLGGLVSAAAVNYEMLLASRFVVGIGLGGEFTVGLAILAEIVATRHRGTLLATLNISSGGIGNIASFGFFWLVLGPLNGALGGNDSAWRWTYVILAVPAVLVVFFRRYLPESPRYLLSQGRVDDANRSLTRLASGSIAGLRNPGATKQFVTVEDIPVQTKSSYVEVFKGQNLRRTAAIGAASWMSFGAQVTLLFLMPILLVSRGYSLQDSLAFTMIMNIGSLFGACAASYLAGKAPRRLTVTCAAILGCISAISFAAFATSTTLILVLGMIFQFFTMMLNTMLSVWSPELFPTSVRAMGASVVNGIGNVAGAVMPFAALFFFDRAGVPGVFIMIAIMYALLVVAARFGPETFGKSLEAVSEKPVPVPA</sequence>
<feature type="transmembrane region" description="Helical" evidence="6">
    <location>
        <begin position="419"/>
        <end position="438"/>
    </location>
</feature>
<gene>
    <name evidence="8" type="ORF">AFM11_09850</name>
</gene>
<dbReference type="InterPro" id="IPR005828">
    <property type="entry name" value="MFS_sugar_transport-like"/>
</dbReference>
<keyword evidence="2" id="KW-0813">Transport</keyword>
<dbReference type="InterPro" id="IPR005829">
    <property type="entry name" value="Sugar_transporter_CS"/>
</dbReference>
<feature type="transmembrane region" description="Helical" evidence="6">
    <location>
        <begin position="330"/>
        <end position="349"/>
    </location>
</feature>
<proteinExistence type="predicted"/>
<feature type="transmembrane region" description="Helical" evidence="6">
    <location>
        <begin position="141"/>
        <end position="165"/>
    </location>
</feature>
<dbReference type="GO" id="GO:0022857">
    <property type="term" value="F:transmembrane transporter activity"/>
    <property type="evidence" value="ECO:0007669"/>
    <property type="project" value="InterPro"/>
</dbReference>
<evidence type="ECO:0000256" key="4">
    <source>
        <dbReference type="ARBA" id="ARBA00022989"/>
    </source>
</evidence>
<feature type="transmembrane region" description="Helical" evidence="6">
    <location>
        <begin position="108"/>
        <end position="129"/>
    </location>
</feature>
<dbReference type="EMBL" id="LGTW01000005">
    <property type="protein sequence ID" value="KWX24481.1"/>
    <property type="molecule type" value="Genomic_DNA"/>
</dbReference>
<dbReference type="PROSITE" id="PS50850">
    <property type="entry name" value="MFS"/>
    <property type="match status" value="1"/>
</dbReference>
<dbReference type="PANTHER" id="PTHR23511">
    <property type="entry name" value="SYNAPTIC VESICLE GLYCOPROTEIN 2"/>
    <property type="match status" value="1"/>
</dbReference>
<feature type="transmembrane region" description="Helical" evidence="6">
    <location>
        <begin position="267"/>
        <end position="290"/>
    </location>
</feature>
<dbReference type="Proteomes" id="UP000070612">
    <property type="component" value="Unassembled WGS sequence"/>
</dbReference>
<comment type="caution">
    <text evidence="8">The sequence shown here is derived from an EMBL/GenBank/DDBJ whole genome shotgun (WGS) entry which is preliminary data.</text>
</comment>
<keyword evidence="9" id="KW-1185">Reference proteome</keyword>
<evidence type="ECO:0000259" key="7">
    <source>
        <dbReference type="PROSITE" id="PS50850"/>
    </source>
</evidence>
<evidence type="ECO:0000256" key="3">
    <source>
        <dbReference type="ARBA" id="ARBA00022692"/>
    </source>
</evidence>
<name>A0A132PQ71_9MYCO</name>
<feature type="transmembrane region" description="Helical" evidence="6">
    <location>
        <begin position="302"/>
        <end position="323"/>
    </location>
</feature>
<reference evidence="8 9" key="1">
    <citation type="submission" date="2015-07" db="EMBL/GenBank/DDBJ databases">
        <title>A draft genome sequence of Mycobacterium wolinskyi.</title>
        <authorList>
            <person name="de Man T.J."/>
            <person name="Perry K.A."/>
            <person name="Coulliette A.D."/>
            <person name="Jensen B."/>
            <person name="Toney N.C."/>
            <person name="Limbago B.M."/>
            <person name="Noble-Wang J."/>
        </authorList>
    </citation>
    <scope>NUCLEOTIDE SEQUENCE [LARGE SCALE GENOMIC DNA]</scope>
    <source>
        <strain evidence="8 9">CDC_01</strain>
    </source>
</reference>
<dbReference type="GO" id="GO:0005886">
    <property type="term" value="C:plasma membrane"/>
    <property type="evidence" value="ECO:0007669"/>
    <property type="project" value="UniProtKB-SubCell"/>
</dbReference>
<feature type="domain" description="Major facilitator superfamily (MFS) profile" evidence="7">
    <location>
        <begin position="17"/>
        <end position="443"/>
    </location>
</feature>
<feature type="transmembrane region" description="Helical" evidence="6">
    <location>
        <begin position="177"/>
        <end position="196"/>
    </location>
</feature>
<organism evidence="8 9">
    <name type="scientific">Mycolicibacterium wolinskyi</name>
    <dbReference type="NCBI Taxonomy" id="59750"/>
    <lineage>
        <taxon>Bacteria</taxon>
        <taxon>Bacillati</taxon>
        <taxon>Actinomycetota</taxon>
        <taxon>Actinomycetes</taxon>
        <taxon>Mycobacteriales</taxon>
        <taxon>Mycobacteriaceae</taxon>
        <taxon>Mycolicibacterium</taxon>
    </lineage>
</organism>
<feature type="transmembrane region" description="Helical" evidence="6">
    <location>
        <begin position="47"/>
        <end position="71"/>
    </location>
</feature>
<accession>A0A132PQ71</accession>
<keyword evidence="3 6" id="KW-0812">Transmembrane</keyword>
<dbReference type="PANTHER" id="PTHR23511:SF34">
    <property type="entry name" value="SYNAPTIC VESICLE GLYCOPROTEIN 2"/>
    <property type="match status" value="1"/>
</dbReference>
<dbReference type="AlphaFoldDB" id="A0A132PQ71"/>
<dbReference type="InterPro" id="IPR036259">
    <property type="entry name" value="MFS_trans_sf"/>
</dbReference>
<protein>
    <submittedName>
        <fullName evidence="8">MFS transporter</fullName>
    </submittedName>
</protein>
<dbReference type="STRING" id="59750.AWC31_05375"/>
<feature type="transmembrane region" description="Helical" evidence="6">
    <location>
        <begin position="389"/>
        <end position="413"/>
    </location>
</feature>
<evidence type="ECO:0000256" key="6">
    <source>
        <dbReference type="SAM" id="Phobius"/>
    </source>
</evidence>
<evidence type="ECO:0000256" key="2">
    <source>
        <dbReference type="ARBA" id="ARBA00022448"/>
    </source>
</evidence>
<evidence type="ECO:0000256" key="5">
    <source>
        <dbReference type="ARBA" id="ARBA00023136"/>
    </source>
</evidence>
<dbReference type="Pfam" id="PF00083">
    <property type="entry name" value="Sugar_tr"/>
    <property type="match status" value="1"/>
</dbReference>
<evidence type="ECO:0000313" key="9">
    <source>
        <dbReference type="Proteomes" id="UP000070612"/>
    </source>
</evidence>
<dbReference type="Gene3D" id="1.20.1250.20">
    <property type="entry name" value="MFS general substrate transporter like domains"/>
    <property type="match status" value="1"/>
</dbReference>
<dbReference type="PROSITE" id="PS00217">
    <property type="entry name" value="SUGAR_TRANSPORT_2"/>
    <property type="match status" value="1"/>
</dbReference>
<dbReference type="PATRIC" id="fig|59750.3.peg.6008"/>
<comment type="subcellular location">
    <subcellularLocation>
        <location evidence="1">Cell membrane</location>
        <topology evidence="1">Multi-pass membrane protein</topology>
    </subcellularLocation>
</comment>
<keyword evidence="4 6" id="KW-1133">Transmembrane helix</keyword>
<feature type="transmembrane region" description="Helical" evidence="6">
    <location>
        <begin position="9"/>
        <end position="27"/>
    </location>
</feature>
<dbReference type="SUPFAM" id="SSF103473">
    <property type="entry name" value="MFS general substrate transporter"/>
    <property type="match status" value="1"/>
</dbReference>
<feature type="transmembrane region" description="Helical" evidence="6">
    <location>
        <begin position="355"/>
        <end position="377"/>
    </location>
</feature>
<evidence type="ECO:0000256" key="1">
    <source>
        <dbReference type="ARBA" id="ARBA00004651"/>
    </source>
</evidence>
<keyword evidence="5 6" id="KW-0472">Membrane</keyword>
<dbReference type="InterPro" id="IPR020846">
    <property type="entry name" value="MFS_dom"/>
</dbReference>
<feature type="transmembrane region" description="Helical" evidence="6">
    <location>
        <begin position="83"/>
        <end position="102"/>
    </location>
</feature>
<evidence type="ECO:0000313" key="8">
    <source>
        <dbReference type="EMBL" id="KWX24481.1"/>
    </source>
</evidence>